<dbReference type="GO" id="GO:0004252">
    <property type="term" value="F:serine-type endopeptidase activity"/>
    <property type="evidence" value="ECO:0007669"/>
    <property type="project" value="UniProtKB-EC"/>
</dbReference>
<dbReference type="PANTHER" id="PTHR10381:SF70">
    <property type="entry name" value="ATP-DEPENDENT CLP PROTEASE PROTEOLYTIC SUBUNIT"/>
    <property type="match status" value="1"/>
</dbReference>
<dbReference type="EC" id="3.4.21.92" evidence="5"/>
<dbReference type="InterPro" id="IPR023562">
    <property type="entry name" value="ClpP/TepA"/>
</dbReference>
<name>A0A644UF59_9ZZZZ</name>
<protein>
    <submittedName>
        <fullName evidence="5">ATP-dependent Clp protease proteolytic subunit</fullName>
        <ecNumber evidence="5">3.4.21.92</ecNumber>
    </submittedName>
</protein>
<keyword evidence="3 5" id="KW-0378">Hydrolase</keyword>
<dbReference type="Gene3D" id="3.90.226.10">
    <property type="entry name" value="2-enoyl-CoA Hydratase, Chain A, domain 1"/>
    <property type="match status" value="1"/>
</dbReference>
<dbReference type="PRINTS" id="PR00127">
    <property type="entry name" value="CLPPROTEASEP"/>
</dbReference>
<reference evidence="5" key="1">
    <citation type="submission" date="2019-08" db="EMBL/GenBank/DDBJ databases">
        <authorList>
            <person name="Kucharzyk K."/>
            <person name="Murdoch R.W."/>
            <person name="Higgins S."/>
            <person name="Loffler F."/>
        </authorList>
    </citation>
    <scope>NUCLEOTIDE SEQUENCE</scope>
</reference>
<gene>
    <name evidence="5" type="primary">clpP_15</name>
    <name evidence="5" type="ORF">SDC9_23495</name>
</gene>
<dbReference type="GO" id="GO:0004176">
    <property type="term" value="F:ATP-dependent peptidase activity"/>
    <property type="evidence" value="ECO:0007669"/>
    <property type="project" value="InterPro"/>
</dbReference>
<comment type="similarity">
    <text evidence="1">Belongs to the peptidase S14 family.</text>
</comment>
<dbReference type="GO" id="GO:0009368">
    <property type="term" value="C:endopeptidase Clp complex"/>
    <property type="evidence" value="ECO:0007669"/>
    <property type="project" value="TreeGrafter"/>
</dbReference>
<proteinExistence type="inferred from homology"/>
<evidence type="ECO:0000256" key="3">
    <source>
        <dbReference type="ARBA" id="ARBA00022801"/>
    </source>
</evidence>
<evidence type="ECO:0000256" key="4">
    <source>
        <dbReference type="SAM" id="MobiDB-lite"/>
    </source>
</evidence>
<keyword evidence="5" id="KW-0645">Protease</keyword>
<dbReference type="InterPro" id="IPR029045">
    <property type="entry name" value="ClpP/crotonase-like_dom_sf"/>
</dbReference>
<evidence type="ECO:0000256" key="1">
    <source>
        <dbReference type="ARBA" id="ARBA00007039"/>
    </source>
</evidence>
<evidence type="ECO:0000256" key="2">
    <source>
        <dbReference type="ARBA" id="ARBA00022490"/>
    </source>
</evidence>
<sequence length="357" mass="39001">MAKKILIIDGSIGQYGYSKQWLNYMLNGADNDEIEVQISSLGGSVDHAISMHDRLASHGNVTAFLTGMVASSATIIALGAKSTRMSQNSMYLIHKAMIWIDEWGTLNEDDIDELIAKLEKEKNEVAKVTLLVAKMYATKSGKGVKDILDLMKKETWLTADEAKSWGFIDEVYAPSKVVNFAEDLSIVAMLHANGLPVPAQTGETGIDEESLFNRLSGRLAEFFKPKHNSENSMKKQFLNLNKVLKVDKLEASAEGVYLNEDQLSAIDQDLAAHARAETARTTAETSLTNATTALDSIDESVRNADTIENKVAAIKTLLASKPGSKPAGVQGKKDNDPKDDGVDWDTLNSLPHMQDID</sequence>
<dbReference type="GO" id="GO:0006515">
    <property type="term" value="P:protein quality control for misfolded or incompletely synthesized proteins"/>
    <property type="evidence" value="ECO:0007669"/>
    <property type="project" value="TreeGrafter"/>
</dbReference>
<organism evidence="5">
    <name type="scientific">bioreactor metagenome</name>
    <dbReference type="NCBI Taxonomy" id="1076179"/>
    <lineage>
        <taxon>unclassified sequences</taxon>
        <taxon>metagenomes</taxon>
        <taxon>ecological metagenomes</taxon>
    </lineage>
</organism>
<dbReference type="AlphaFoldDB" id="A0A644UF59"/>
<keyword evidence="2" id="KW-0963">Cytoplasm</keyword>
<dbReference type="GO" id="GO:0051117">
    <property type="term" value="F:ATPase binding"/>
    <property type="evidence" value="ECO:0007669"/>
    <property type="project" value="TreeGrafter"/>
</dbReference>
<dbReference type="SUPFAM" id="SSF52096">
    <property type="entry name" value="ClpP/crotonase"/>
    <property type="match status" value="1"/>
</dbReference>
<dbReference type="PANTHER" id="PTHR10381">
    <property type="entry name" value="ATP-DEPENDENT CLP PROTEASE PROTEOLYTIC SUBUNIT"/>
    <property type="match status" value="1"/>
</dbReference>
<accession>A0A644UF59</accession>
<evidence type="ECO:0000313" key="5">
    <source>
        <dbReference type="EMBL" id="MPL77638.1"/>
    </source>
</evidence>
<dbReference type="EMBL" id="VSSQ01000108">
    <property type="protein sequence ID" value="MPL77638.1"/>
    <property type="molecule type" value="Genomic_DNA"/>
</dbReference>
<dbReference type="CDD" id="cd07016">
    <property type="entry name" value="S14_ClpP_1"/>
    <property type="match status" value="1"/>
</dbReference>
<feature type="region of interest" description="Disordered" evidence="4">
    <location>
        <begin position="319"/>
        <end position="357"/>
    </location>
</feature>
<comment type="caution">
    <text evidence="5">The sequence shown here is derived from an EMBL/GenBank/DDBJ whole genome shotgun (WGS) entry which is preliminary data.</text>
</comment>
<dbReference type="Pfam" id="PF00574">
    <property type="entry name" value="CLP_protease"/>
    <property type="match status" value="1"/>
</dbReference>
<feature type="compositionally biased region" description="Basic and acidic residues" evidence="4">
    <location>
        <begin position="331"/>
        <end position="341"/>
    </location>
</feature>
<dbReference type="InterPro" id="IPR001907">
    <property type="entry name" value="ClpP"/>
</dbReference>